<protein>
    <submittedName>
        <fullName evidence="2">Translation initiation factor 2</fullName>
    </submittedName>
</protein>
<keyword evidence="2" id="KW-0648">Protein biosynthesis</keyword>
<proteinExistence type="predicted"/>
<comment type="caution">
    <text evidence="2">The sequence shown here is derived from an EMBL/GenBank/DDBJ whole genome shotgun (WGS) entry which is preliminary data.</text>
</comment>
<name>A0A7C5IZU7_9GAMM</name>
<sequence>MAEERQKTSPRVDPKLLRAARSFEAILFSQIEIQEKLGNDLKNAIRFGMVILGIIAISILVLLLTLSSQINRISAVVADMNRNVQTVTSQMDRVSNSMDSMVRRVALLEAMDTQTASMKREMMRIDEDIAAMRGTIGTMGTHVTEVRQSVENMATTISRMDDEVQMMAADMQYMAKPARTIKKMFPVP</sequence>
<dbReference type="GO" id="GO:0003743">
    <property type="term" value="F:translation initiation factor activity"/>
    <property type="evidence" value="ECO:0007669"/>
    <property type="project" value="UniProtKB-KW"/>
</dbReference>
<dbReference type="SUPFAM" id="SSF58100">
    <property type="entry name" value="Bacterial hemolysins"/>
    <property type="match status" value="1"/>
</dbReference>
<organism evidence="2">
    <name type="scientific">Thiolapillus brandeum</name>
    <dbReference type="NCBI Taxonomy" id="1076588"/>
    <lineage>
        <taxon>Bacteria</taxon>
        <taxon>Pseudomonadati</taxon>
        <taxon>Pseudomonadota</taxon>
        <taxon>Gammaproteobacteria</taxon>
        <taxon>Chromatiales</taxon>
        <taxon>Sedimenticolaceae</taxon>
        <taxon>Thiolapillus</taxon>
    </lineage>
</organism>
<dbReference type="EMBL" id="DROM01000404">
    <property type="protein sequence ID" value="HHH13911.1"/>
    <property type="molecule type" value="Genomic_DNA"/>
</dbReference>
<keyword evidence="1" id="KW-0472">Membrane</keyword>
<gene>
    <name evidence="2" type="ORF">ENJ98_06705</name>
</gene>
<keyword evidence="1" id="KW-1133">Transmembrane helix</keyword>
<keyword evidence="1" id="KW-0812">Transmembrane</keyword>
<dbReference type="AlphaFoldDB" id="A0A7C5IZU7"/>
<dbReference type="Proteomes" id="UP000886100">
    <property type="component" value="Unassembled WGS sequence"/>
</dbReference>
<evidence type="ECO:0000313" key="2">
    <source>
        <dbReference type="EMBL" id="HHH13911.1"/>
    </source>
</evidence>
<dbReference type="Gene3D" id="1.10.287.950">
    <property type="entry name" value="Methyl-accepting chemotaxis protein"/>
    <property type="match status" value="1"/>
</dbReference>
<feature type="transmembrane region" description="Helical" evidence="1">
    <location>
        <begin position="44"/>
        <end position="66"/>
    </location>
</feature>
<reference evidence="2" key="1">
    <citation type="journal article" date="2020" name="mSystems">
        <title>Genome- and Community-Level Interaction Insights into Carbon Utilization and Element Cycling Functions of Hydrothermarchaeota in Hydrothermal Sediment.</title>
        <authorList>
            <person name="Zhou Z."/>
            <person name="Liu Y."/>
            <person name="Xu W."/>
            <person name="Pan J."/>
            <person name="Luo Z.H."/>
            <person name="Li M."/>
        </authorList>
    </citation>
    <scope>NUCLEOTIDE SEQUENCE [LARGE SCALE GENOMIC DNA]</scope>
    <source>
        <strain evidence="2">HyVt-535</strain>
    </source>
</reference>
<evidence type="ECO:0000256" key="1">
    <source>
        <dbReference type="SAM" id="Phobius"/>
    </source>
</evidence>
<accession>A0A7C5IZU7</accession>
<keyword evidence="2" id="KW-0396">Initiation factor</keyword>